<dbReference type="AlphaFoldDB" id="A0ABD1E206"/>
<keyword evidence="3" id="KW-0813">Transport</keyword>
<keyword evidence="6" id="KW-0496">Mitochondrion</keyword>
<sequence>MTSKEKFMLYVYDGDYGLPSINSECIKALLYCSIIEVPVQIRTLNNIKFCTFYSGPCFVHKNLSFKSSNDIVLYLNTLNYNLNVNLNPKQKSECLALTHLVQAKLRSVLEFQLWIDQRNLEEFTRIWYGRALPWPFNSILVKRFKENAINLIESLYPSDYNTEVIREDLQTMVTDCLSSLSTRLGTSNYFFGDKPSTLDIVVYSYVAPLIKLPLPANSFNGCVTLWPNLVRLIKRIDAKYLPGLPKESKYIKIRETTNTSDEEVSYVAISIFTLSAVTLVFGFAITRGIISSRYF</sequence>
<accession>A0ABD1E206</accession>
<comment type="caution">
    <text evidence="11">The sequence shown here is derived from an EMBL/GenBank/DDBJ whole genome shotgun (WGS) entry which is preliminary data.</text>
</comment>
<dbReference type="GO" id="GO:0015031">
    <property type="term" value="P:protein transport"/>
    <property type="evidence" value="ECO:0007669"/>
    <property type="project" value="UniProtKB-KW"/>
</dbReference>
<proteinExistence type="inferred from homology"/>
<gene>
    <name evidence="11" type="ORF">ABEB36_014842</name>
</gene>
<dbReference type="Proteomes" id="UP001566132">
    <property type="component" value="Unassembled WGS sequence"/>
</dbReference>
<evidence type="ECO:0000256" key="6">
    <source>
        <dbReference type="ARBA" id="ARBA00023128"/>
    </source>
</evidence>
<dbReference type="InterPro" id="IPR050931">
    <property type="entry name" value="Mito_Protein_Transport_Metaxin"/>
</dbReference>
<evidence type="ECO:0000256" key="3">
    <source>
        <dbReference type="ARBA" id="ARBA00022448"/>
    </source>
</evidence>
<keyword evidence="8" id="KW-1133">Transmembrane helix</keyword>
<comment type="similarity">
    <text evidence="2">Belongs to the metaxin family.</text>
</comment>
<evidence type="ECO:0000256" key="1">
    <source>
        <dbReference type="ARBA" id="ARBA00004294"/>
    </source>
</evidence>
<evidence type="ECO:0000256" key="8">
    <source>
        <dbReference type="SAM" id="Phobius"/>
    </source>
</evidence>
<protein>
    <submittedName>
        <fullName evidence="11">Uncharacterized protein</fullName>
    </submittedName>
</protein>
<dbReference type="PANTHER" id="PTHR12289">
    <property type="entry name" value="METAXIN RELATED"/>
    <property type="match status" value="1"/>
</dbReference>
<name>A0ABD1E206_HYPHA</name>
<dbReference type="EMBL" id="JBDJPC010000014">
    <property type="protein sequence ID" value="KAL1488365.1"/>
    <property type="molecule type" value="Genomic_DNA"/>
</dbReference>
<dbReference type="PANTHER" id="PTHR12289:SF41">
    <property type="entry name" value="FAILED AXON CONNECTIONS-RELATED"/>
    <property type="match status" value="1"/>
</dbReference>
<dbReference type="Pfam" id="PF10568">
    <property type="entry name" value="Tom37"/>
    <property type="match status" value="1"/>
</dbReference>
<keyword evidence="7 8" id="KW-0472">Membrane</keyword>
<feature type="domain" description="Mitochondrial outer membrane transport complex Sam37/metaxin N-terminal" evidence="9">
    <location>
        <begin position="25"/>
        <end position="144"/>
    </location>
</feature>
<dbReference type="InterPro" id="IPR019564">
    <property type="entry name" value="Sam37/metaxin_N"/>
</dbReference>
<evidence type="ECO:0000256" key="5">
    <source>
        <dbReference type="ARBA" id="ARBA00022927"/>
    </source>
</evidence>
<feature type="domain" description="Metaxin glutathione S-transferase" evidence="10">
    <location>
        <begin position="174"/>
        <end position="236"/>
    </location>
</feature>
<evidence type="ECO:0000256" key="4">
    <source>
        <dbReference type="ARBA" id="ARBA00022787"/>
    </source>
</evidence>
<keyword evidence="4" id="KW-1000">Mitochondrion outer membrane</keyword>
<evidence type="ECO:0000256" key="7">
    <source>
        <dbReference type="ARBA" id="ARBA00023136"/>
    </source>
</evidence>
<evidence type="ECO:0000313" key="11">
    <source>
        <dbReference type="EMBL" id="KAL1488365.1"/>
    </source>
</evidence>
<evidence type="ECO:0000256" key="2">
    <source>
        <dbReference type="ARBA" id="ARBA00009170"/>
    </source>
</evidence>
<evidence type="ECO:0000259" key="9">
    <source>
        <dbReference type="Pfam" id="PF10568"/>
    </source>
</evidence>
<organism evidence="11 12">
    <name type="scientific">Hypothenemus hampei</name>
    <name type="common">Coffee berry borer</name>
    <dbReference type="NCBI Taxonomy" id="57062"/>
    <lineage>
        <taxon>Eukaryota</taxon>
        <taxon>Metazoa</taxon>
        <taxon>Ecdysozoa</taxon>
        <taxon>Arthropoda</taxon>
        <taxon>Hexapoda</taxon>
        <taxon>Insecta</taxon>
        <taxon>Pterygota</taxon>
        <taxon>Neoptera</taxon>
        <taxon>Endopterygota</taxon>
        <taxon>Coleoptera</taxon>
        <taxon>Polyphaga</taxon>
        <taxon>Cucujiformia</taxon>
        <taxon>Curculionidae</taxon>
        <taxon>Scolytinae</taxon>
        <taxon>Hypothenemus</taxon>
    </lineage>
</organism>
<evidence type="ECO:0000313" key="12">
    <source>
        <dbReference type="Proteomes" id="UP001566132"/>
    </source>
</evidence>
<feature type="transmembrane region" description="Helical" evidence="8">
    <location>
        <begin position="264"/>
        <end position="285"/>
    </location>
</feature>
<reference evidence="11 12" key="1">
    <citation type="submission" date="2024-05" db="EMBL/GenBank/DDBJ databases">
        <title>Genetic variation in Jamaican populations of the coffee berry borer (Hypothenemus hampei).</title>
        <authorList>
            <person name="Errbii M."/>
            <person name="Myrie A."/>
        </authorList>
    </citation>
    <scope>NUCLEOTIDE SEQUENCE [LARGE SCALE GENOMIC DNA]</scope>
    <source>
        <strain evidence="11">JA-Hopewell-2020-01-JO</strain>
        <tissue evidence="11">Whole body</tissue>
    </source>
</reference>
<keyword evidence="5" id="KW-0653">Protein transport</keyword>
<dbReference type="InterPro" id="IPR036282">
    <property type="entry name" value="Glutathione-S-Trfase_C_sf"/>
</dbReference>
<dbReference type="InterPro" id="IPR033468">
    <property type="entry name" value="Metaxin_GST"/>
</dbReference>
<evidence type="ECO:0000259" key="10">
    <source>
        <dbReference type="Pfam" id="PF17171"/>
    </source>
</evidence>
<dbReference type="GO" id="GO:0005741">
    <property type="term" value="C:mitochondrial outer membrane"/>
    <property type="evidence" value="ECO:0007669"/>
    <property type="project" value="UniProtKB-SubCell"/>
</dbReference>
<dbReference type="Pfam" id="PF17171">
    <property type="entry name" value="GST_C_6"/>
    <property type="match status" value="1"/>
</dbReference>
<dbReference type="Gene3D" id="1.20.1050.10">
    <property type="match status" value="1"/>
</dbReference>
<keyword evidence="12" id="KW-1185">Reference proteome</keyword>
<comment type="subcellular location">
    <subcellularLocation>
        <location evidence="1">Mitochondrion outer membrane</location>
    </subcellularLocation>
</comment>
<keyword evidence="8" id="KW-0812">Transmembrane</keyword>
<dbReference type="SUPFAM" id="SSF47616">
    <property type="entry name" value="GST C-terminal domain-like"/>
    <property type="match status" value="1"/>
</dbReference>